<dbReference type="Pfam" id="PF16916">
    <property type="entry name" value="ZT_dimer"/>
    <property type="match status" value="1"/>
</dbReference>
<evidence type="ECO:0000259" key="1">
    <source>
        <dbReference type="Pfam" id="PF16916"/>
    </source>
</evidence>
<name>A0A380EN44_STAAU</name>
<dbReference type="SUPFAM" id="SSF160240">
    <property type="entry name" value="Cation efflux protein cytoplasmic domain-like"/>
    <property type="match status" value="1"/>
</dbReference>
<dbReference type="EMBL" id="UHBY01000003">
    <property type="protein sequence ID" value="SUL37384.1"/>
    <property type="molecule type" value="Genomic_DNA"/>
</dbReference>
<evidence type="ECO:0000313" key="2">
    <source>
        <dbReference type="EMBL" id="SUL37384.1"/>
    </source>
</evidence>
<sequence>MNALSCHVVVDHTLTMKECELLLENIEHDLLHLNIHHMTIQLETPNHKHDESIICSGTHSHSHNHHAHHHAHVH</sequence>
<accession>A0A380EN44</accession>
<reference evidence="2 3" key="1">
    <citation type="submission" date="2018-06" db="EMBL/GenBank/DDBJ databases">
        <authorList>
            <consortium name="Pathogen Informatics"/>
            <person name="Doyle S."/>
        </authorList>
    </citation>
    <scope>NUCLEOTIDE SEQUENCE [LARGE SCALE GENOMIC DNA]</scope>
    <source>
        <strain evidence="2 3">NCTC10702</strain>
    </source>
</reference>
<dbReference type="InterPro" id="IPR027470">
    <property type="entry name" value="Cation_efflux_CTD"/>
</dbReference>
<feature type="domain" description="Cation efflux protein cytoplasmic" evidence="1">
    <location>
        <begin position="3"/>
        <end position="43"/>
    </location>
</feature>
<evidence type="ECO:0000313" key="3">
    <source>
        <dbReference type="Proteomes" id="UP000254116"/>
    </source>
</evidence>
<dbReference type="InterPro" id="IPR036837">
    <property type="entry name" value="Cation_efflux_CTD_sf"/>
</dbReference>
<proteinExistence type="predicted"/>
<organism evidence="2 3">
    <name type="scientific">Staphylococcus aureus</name>
    <dbReference type="NCBI Taxonomy" id="1280"/>
    <lineage>
        <taxon>Bacteria</taxon>
        <taxon>Bacillati</taxon>
        <taxon>Bacillota</taxon>
        <taxon>Bacilli</taxon>
        <taxon>Bacillales</taxon>
        <taxon>Staphylococcaceae</taxon>
        <taxon>Staphylococcus</taxon>
    </lineage>
</organism>
<dbReference type="AlphaFoldDB" id="A0A380EN44"/>
<dbReference type="Proteomes" id="UP000254116">
    <property type="component" value="Unassembled WGS sequence"/>
</dbReference>
<gene>
    <name evidence="2" type="primary">czcD_5</name>
    <name evidence="2" type="ORF">NCTC10702_03384</name>
</gene>
<protein>
    <submittedName>
        <fullName evidence="2">Cobalt-zinc-cadmium resistance protein</fullName>
    </submittedName>
</protein>